<sequence>MATLQSEWTQTLAAFYANPTQFLTSTTTEIFVSELVKALADEKFSENVKVQALGIVQEFPSLLFTGPHSAFRATLALMDIFRRLPFSLKCVSLKCHLLLSLTTVVITAEPPIVDGAIPRDLMARLIDLASDSNDRKRGGAFRPLRAAACDCLRELETCRPGLLASKLELLSSLQRQEMTPLHQAYTVLYSRALKNALRVRCRAGCAVPDGGIRQLLHRNEELEWEASGEEQDLPALPIGTRFFLNLSPADTKDLKSTVSLLLEESYLLTPVSQAALLQELAQIVLLVRSLSPAIFKSQLLRLFGTMDASLVHTMLHLKATFTDSLFTVEDESFLLKRLVGMAQHPLLSTPLKLFHTHCILHFPENRPIGWNADESLPVLLTPNMAAFLFPTLFNDSNTMLSRLSLVSLAYLESTDEERGPAEVFDYLVSLYKLVNTNGNRERLVTFFRAVYIFFSYFHANTQYMSELSSHLVRLYQGHCTVAPHLINLINSTQELQEESKWPVALAEALQKVIVELPMQHLAPQNLTWHLQVLARVTQESSISQGRTVECLLGLAQGSDLCQTGDWRVGNSVLSVCRSILQHQNLETIFSELADLLQHLFLHFQDVDIQDHAHFYYTMLTSLSGEKLSGIVARGVGNGTRTKARSLSSIMPENTDLSSLSVLSVKHPTLQLVPIVDEHRPNAELSGNVSKQDAEEQYLEKYLDQFNQPGFASTVVMKYYLTFAPNVDSQYHKVFSVLLRFDLRSSHYEPIPDLHVPCLFFDRKPHTFSLALKPNCPYPTVLHTTAIFTTEDGHTCCSQLEPVQIGFSSLFLHLPIPAHWPANAKANLFDHLWESLAGEESSQAALSLFCFKTNQSPLSELVELHFHTHLVSKHTDPERYKILLFLPPRYHVLYSVGLTGEMAKVDILTDNWKLLPLINAYLLTITSEN</sequence>
<keyword evidence="10" id="KW-1185">Reference proteome</keyword>
<keyword evidence="3" id="KW-0653">Protein transport</keyword>
<gene>
    <name evidence="9" type="primary">ap5b1</name>
</gene>
<reference evidence="10" key="1">
    <citation type="journal article" date="2006" name="Science">
        <title>Ancient noncoding elements conserved in the human genome.</title>
        <authorList>
            <person name="Venkatesh B."/>
            <person name="Kirkness E.F."/>
            <person name="Loh Y.H."/>
            <person name="Halpern A.L."/>
            <person name="Lee A.P."/>
            <person name="Johnson J."/>
            <person name="Dandona N."/>
            <person name="Viswanathan L.D."/>
            <person name="Tay A."/>
            <person name="Venter J.C."/>
            <person name="Strausberg R.L."/>
            <person name="Brenner S."/>
        </authorList>
    </citation>
    <scope>NUCLEOTIDE SEQUENCE [LARGE SCALE GENOMIC DNA]</scope>
</reference>
<evidence type="ECO:0000256" key="1">
    <source>
        <dbReference type="ARBA" id="ARBA00018167"/>
    </source>
</evidence>
<reference evidence="9" key="5">
    <citation type="submission" date="2025-09" db="UniProtKB">
        <authorList>
            <consortium name="Ensembl"/>
        </authorList>
    </citation>
    <scope>IDENTIFICATION</scope>
</reference>
<dbReference type="InterPro" id="IPR038741">
    <property type="entry name" value="AP5B1"/>
</dbReference>
<dbReference type="Pfam" id="PF21589">
    <property type="entry name" value="AP5B1_barrel"/>
    <property type="match status" value="1"/>
</dbReference>
<feature type="domain" description="AP5B1 middle" evidence="6">
    <location>
        <begin position="250"/>
        <end position="627"/>
    </location>
</feature>
<dbReference type="GO" id="GO:0030119">
    <property type="term" value="C:AP-type membrane coat adaptor complex"/>
    <property type="evidence" value="ECO:0007669"/>
    <property type="project" value="TreeGrafter"/>
</dbReference>
<evidence type="ECO:0000256" key="2">
    <source>
        <dbReference type="ARBA" id="ARBA00022448"/>
    </source>
</evidence>
<dbReference type="GeneTree" id="ENSGT00530000064721"/>
<dbReference type="Pfam" id="PF21590">
    <property type="entry name" value="AP5B1_C"/>
    <property type="match status" value="1"/>
</dbReference>
<accession>A0A4W3GJC6</accession>
<dbReference type="InterPro" id="IPR048981">
    <property type="entry name" value="AP5B1_C"/>
</dbReference>
<dbReference type="GeneID" id="103181349"/>
<reference evidence="10" key="2">
    <citation type="journal article" date="2007" name="PLoS Biol.">
        <title>Survey sequencing and comparative analysis of the elephant shark (Callorhinchus milii) genome.</title>
        <authorList>
            <person name="Venkatesh B."/>
            <person name="Kirkness E.F."/>
            <person name="Loh Y.H."/>
            <person name="Halpern A.L."/>
            <person name="Lee A.P."/>
            <person name="Johnson J."/>
            <person name="Dandona N."/>
            <person name="Viswanathan L.D."/>
            <person name="Tay A."/>
            <person name="Venter J.C."/>
            <person name="Strausberg R.L."/>
            <person name="Brenner S."/>
        </authorList>
    </citation>
    <scope>NUCLEOTIDE SEQUENCE [LARGE SCALE GENOMIC DNA]</scope>
</reference>
<dbReference type="KEGG" id="cmk:103181349"/>
<dbReference type="SUPFAM" id="SSF48371">
    <property type="entry name" value="ARM repeat"/>
    <property type="match status" value="1"/>
</dbReference>
<dbReference type="InParanoid" id="A0A4W3GJC6"/>
<evidence type="ECO:0000259" key="8">
    <source>
        <dbReference type="Pfam" id="PF21590"/>
    </source>
</evidence>
<dbReference type="InterPro" id="IPR016024">
    <property type="entry name" value="ARM-type_fold"/>
</dbReference>
<evidence type="ECO:0000259" key="7">
    <source>
        <dbReference type="Pfam" id="PF21589"/>
    </source>
</evidence>
<dbReference type="OrthoDB" id="646197at2759"/>
<dbReference type="STRING" id="7868.ENSCMIP00000003713"/>
<evidence type="ECO:0000256" key="4">
    <source>
        <dbReference type="ARBA" id="ARBA00032431"/>
    </source>
</evidence>
<evidence type="ECO:0000256" key="3">
    <source>
        <dbReference type="ARBA" id="ARBA00022927"/>
    </source>
</evidence>
<name>A0A4W3GJC6_CALMI</name>
<evidence type="ECO:0000259" key="5">
    <source>
        <dbReference type="Pfam" id="PF21587"/>
    </source>
</evidence>
<dbReference type="Pfam" id="PF21588">
    <property type="entry name" value="AP5B1_middle"/>
    <property type="match status" value="1"/>
</dbReference>
<dbReference type="Ensembl" id="ENSCMIT00000003858.1">
    <property type="protein sequence ID" value="ENSCMIP00000003713.1"/>
    <property type="gene ID" value="ENSCMIG00000002233.1"/>
</dbReference>
<reference evidence="10" key="3">
    <citation type="journal article" date="2014" name="Nature">
        <title>Elephant shark genome provides unique insights into gnathostome evolution.</title>
        <authorList>
            <consortium name="International Elephant Shark Genome Sequencing Consortium"/>
            <person name="Venkatesh B."/>
            <person name="Lee A.P."/>
            <person name="Ravi V."/>
            <person name="Maurya A.K."/>
            <person name="Lian M.M."/>
            <person name="Swann J.B."/>
            <person name="Ohta Y."/>
            <person name="Flajnik M.F."/>
            <person name="Sutoh Y."/>
            <person name="Kasahara M."/>
            <person name="Hoon S."/>
            <person name="Gangu V."/>
            <person name="Roy S.W."/>
            <person name="Irimia M."/>
            <person name="Korzh V."/>
            <person name="Kondrychyn I."/>
            <person name="Lim Z.W."/>
            <person name="Tay B.H."/>
            <person name="Tohari S."/>
            <person name="Kong K.W."/>
            <person name="Ho S."/>
            <person name="Lorente-Galdos B."/>
            <person name="Quilez J."/>
            <person name="Marques-Bonet T."/>
            <person name="Raney B.J."/>
            <person name="Ingham P.W."/>
            <person name="Tay A."/>
            <person name="Hillier L.W."/>
            <person name="Minx P."/>
            <person name="Boehm T."/>
            <person name="Wilson R.K."/>
            <person name="Brenner S."/>
            <person name="Warren W.C."/>
        </authorList>
    </citation>
    <scope>NUCLEOTIDE SEQUENCE [LARGE SCALE GENOMIC DNA]</scope>
</reference>
<dbReference type="GO" id="GO:0005765">
    <property type="term" value="C:lysosomal membrane"/>
    <property type="evidence" value="ECO:0007669"/>
    <property type="project" value="TreeGrafter"/>
</dbReference>
<evidence type="ECO:0000313" key="9">
    <source>
        <dbReference type="Ensembl" id="ENSCMIP00000003713.1"/>
    </source>
</evidence>
<reference evidence="9" key="4">
    <citation type="submission" date="2025-08" db="UniProtKB">
        <authorList>
            <consortium name="Ensembl"/>
        </authorList>
    </citation>
    <scope>IDENTIFICATION</scope>
</reference>
<proteinExistence type="predicted"/>
<dbReference type="InterPro" id="IPR048979">
    <property type="entry name" value="AP5B1_middle"/>
</dbReference>
<protein>
    <recommendedName>
        <fullName evidence="1">AP-5 complex subunit beta-1</fullName>
    </recommendedName>
    <alternativeName>
        <fullName evidence="4">Adaptor-related protein complex 5 beta subunit</fullName>
    </alternativeName>
</protein>
<feature type="domain" description="AP-5 complex subunit beta-1 N-terminal" evidence="5">
    <location>
        <begin position="34"/>
        <end position="105"/>
    </location>
</feature>
<dbReference type="PANTHER" id="PTHR34033:SF1">
    <property type="entry name" value="AP-5 COMPLEX SUBUNIT BETA-1"/>
    <property type="match status" value="1"/>
</dbReference>
<feature type="domain" description="AP-5 complex subunit beta-1 beta-barrel" evidence="7">
    <location>
        <begin position="732"/>
        <end position="802"/>
    </location>
</feature>
<dbReference type="PANTHER" id="PTHR34033">
    <property type="entry name" value="AP-5 COMPLEX SUBUNIT BETA-1"/>
    <property type="match status" value="1"/>
</dbReference>
<dbReference type="GO" id="GO:0015031">
    <property type="term" value="P:protein transport"/>
    <property type="evidence" value="ECO:0007669"/>
    <property type="project" value="UniProtKB-KW"/>
</dbReference>
<dbReference type="Proteomes" id="UP000314986">
    <property type="component" value="Unassembled WGS sequence"/>
</dbReference>
<evidence type="ECO:0000313" key="10">
    <source>
        <dbReference type="Proteomes" id="UP000314986"/>
    </source>
</evidence>
<dbReference type="GO" id="GO:0016197">
    <property type="term" value="P:endosomal transport"/>
    <property type="evidence" value="ECO:0007669"/>
    <property type="project" value="InterPro"/>
</dbReference>
<organism evidence="9 10">
    <name type="scientific">Callorhinchus milii</name>
    <name type="common">Ghost shark</name>
    <dbReference type="NCBI Taxonomy" id="7868"/>
    <lineage>
        <taxon>Eukaryota</taxon>
        <taxon>Metazoa</taxon>
        <taxon>Chordata</taxon>
        <taxon>Craniata</taxon>
        <taxon>Vertebrata</taxon>
        <taxon>Chondrichthyes</taxon>
        <taxon>Holocephali</taxon>
        <taxon>Chimaeriformes</taxon>
        <taxon>Callorhinchidae</taxon>
        <taxon>Callorhinchus</taxon>
    </lineage>
</organism>
<evidence type="ECO:0000259" key="6">
    <source>
        <dbReference type="Pfam" id="PF21588"/>
    </source>
</evidence>
<dbReference type="OMA" id="SHHLEPF"/>
<dbReference type="InterPro" id="IPR048980">
    <property type="entry name" value="AP5B1_barrel"/>
</dbReference>
<dbReference type="Pfam" id="PF21587">
    <property type="entry name" value="AP5B1_N"/>
    <property type="match status" value="1"/>
</dbReference>
<keyword evidence="2" id="KW-0813">Transport</keyword>
<dbReference type="AlphaFoldDB" id="A0A4W3GJC6"/>
<dbReference type="CTD" id="91056"/>
<dbReference type="InterPro" id="IPR048978">
    <property type="entry name" value="AP5B1_N"/>
</dbReference>
<feature type="domain" description="AP5B1 C-terminal" evidence="8">
    <location>
        <begin position="826"/>
        <end position="924"/>
    </location>
</feature>